<dbReference type="PANTHER" id="PTHR22744:SF14">
    <property type="entry name" value="BTB DOMAIN-CONTAINING PROTEIN-RELATED"/>
    <property type="match status" value="1"/>
</dbReference>
<dbReference type="EMBL" id="BTSY01000003">
    <property type="protein sequence ID" value="GMT20968.1"/>
    <property type="molecule type" value="Genomic_DNA"/>
</dbReference>
<accession>A0AAV5VRK7</accession>
<dbReference type="Gene3D" id="3.30.710.10">
    <property type="entry name" value="Potassium Channel Kv1.1, Chain A"/>
    <property type="match status" value="1"/>
</dbReference>
<dbReference type="Proteomes" id="UP001432322">
    <property type="component" value="Unassembled WGS sequence"/>
</dbReference>
<sequence>SLASHSSFFKNLFFGGYKEKNDMLIEIKEVEYKDFDNLLRLMYCYEGQSLRVSNVELVLQLAIRFDVKIVEDRAV</sequence>
<dbReference type="AlphaFoldDB" id="A0AAV5VRK7"/>
<evidence type="ECO:0000313" key="2">
    <source>
        <dbReference type="EMBL" id="GMT20968.1"/>
    </source>
</evidence>
<dbReference type="Pfam" id="PF00651">
    <property type="entry name" value="BTB"/>
    <property type="match status" value="1"/>
</dbReference>
<proteinExistence type="predicted"/>
<feature type="non-terminal residue" evidence="2">
    <location>
        <position position="75"/>
    </location>
</feature>
<dbReference type="InterPro" id="IPR000210">
    <property type="entry name" value="BTB/POZ_dom"/>
</dbReference>
<protein>
    <recommendedName>
        <fullName evidence="1">BTB domain-containing protein</fullName>
    </recommendedName>
</protein>
<dbReference type="CDD" id="cd18186">
    <property type="entry name" value="BTB_POZ_ZBTB_KLHL-like"/>
    <property type="match status" value="1"/>
</dbReference>
<reference evidence="2" key="1">
    <citation type="submission" date="2023-10" db="EMBL/GenBank/DDBJ databases">
        <title>Genome assembly of Pristionchus species.</title>
        <authorList>
            <person name="Yoshida K."/>
            <person name="Sommer R.J."/>
        </authorList>
    </citation>
    <scope>NUCLEOTIDE SEQUENCE</scope>
    <source>
        <strain evidence="2">RS5133</strain>
    </source>
</reference>
<dbReference type="PANTHER" id="PTHR22744">
    <property type="entry name" value="HELIX LOOP HELIX PROTEIN 21-RELATED"/>
    <property type="match status" value="1"/>
</dbReference>
<keyword evidence="3" id="KW-1185">Reference proteome</keyword>
<comment type="caution">
    <text evidence="2">The sequence shown here is derived from an EMBL/GenBank/DDBJ whole genome shotgun (WGS) entry which is preliminary data.</text>
</comment>
<feature type="domain" description="BTB" evidence="1">
    <location>
        <begin position="1"/>
        <end position="43"/>
    </location>
</feature>
<dbReference type="InterPro" id="IPR011333">
    <property type="entry name" value="SKP1/BTB/POZ_sf"/>
</dbReference>
<evidence type="ECO:0000313" key="3">
    <source>
        <dbReference type="Proteomes" id="UP001432322"/>
    </source>
</evidence>
<feature type="non-terminal residue" evidence="2">
    <location>
        <position position="1"/>
    </location>
</feature>
<dbReference type="SUPFAM" id="SSF54695">
    <property type="entry name" value="POZ domain"/>
    <property type="match status" value="1"/>
</dbReference>
<gene>
    <name evidence="2" type="ORF">PFISCL1PPCAC_12265</name>
</gene>
<organism evidence="2 3">
    <name type="scientific">Pristionchus fissidentatus</name>
    <dbReference type="NCBI Taxonomy" id="1538716"/>
    <lineage>
        <taxon>Eukaryota</taxon>
        <taxon>Metazoa</taxon>
        <taxon>Ecdysozoa</taxon>
        <taxon>Nematoda</taxon>
        <taxon>Chromadorea</taxon>
        <taxon>Rhabditida</taxon>
        <taxon>Rhabditina</taxon>
        <taxon>Diplogasteromorpha</taxon>
        <taxon>Diplogasteroidea</taxon>
        <taxon>Neodiplogasteridae</taxon>
        <taxon>Pristionchus</taxon>
    </lineage>
</organism>
<dbReference type="PROSITE" id="PS50097">
    <property type="entry name" value="BTB"/>
    <property type="match status" value="1"/>
</dbReference>
<name>A0AAV5VRK7_9BILA</name>
<evidence type="ECO:0000259" key="1">
    <source>
        <dbReference type="PROSITE" id="PS50097"/>
    </source>
</evidence>